<dbReference type="Proteomes" id="UP000237271">
    <property type="component" value="Unassembled WGS sequence"/>
</dbReference>
<organism evidence="3 4">
    <name type="scientific">Phytophthora palmivora</name>
    <dbReference type="NCBI Taxonomy" id="4796"/>
    <lineage>
        <taxon>Eukaryota</taxon>
        <taxon>Sar</taxon>
        <taxon>Stramenopiles</taxon>
        <taxon>Oomycota</taxon>
        <taxon>Peronosporomycetes</taxon>
        <taxon>Peronosporales</taxon>
        <taxon>Peronosporaceae</taxon>
        <taxon>Phytophthora</taxon>
    </lineage>
</organism>
<name>A0A2P4YN42_9STRA</name>
<dbReference type="PROSITE" id="PS51253">
    <property type="entry name" value="HTH_CENPB"/>
    <property type="match status" value="1"/>
</dbReference>
<dbReference type="Pfam" id="PF03184">
    <property type="entry name" value="DDE_1"/>
    <property type="match status" value="1"/>
</dbReference>
<keyword evidence="1" id="KW-0238">DNA-binding</keyword>
<evidence type="ECO:0000256" key="1">
    <source>
        <dbReference type="ARBA" id="ARBA00023125"/>
    </source>
</evidence>
<dbReference type="Gene3D" id="1.10.10.60">
    <property type="entry name" value="Homeodomain-like"/>
    <property type="match status" value="1"/>
</dbReference>
<comment type="caution">
    <text evidence="3">The sequence shown here is derived from an EMBL/GenBank/DDBJ whole genome shotgun (WGS) entry which is preliminary data.</text>
</comment>
<dbReference type="GO" id="GO:0003677">
    <property type="term" value="F:DNA binding"/>
    <property type="evidence" value="ECO:0007669"/>
    <property type="project" value="UniProtKB-KW"/>
</dbReference>
<proteinExistence type="predicted"/>
<evidence type="ECO:0000313" key="4">
    <source>
        <dbReference type="Proteomes" id="UP000237271"/>
    </source>
</evidence>
<dbReference type="InterPro" id="IPR050863">
    <property type="entry name" value="CenT-Element_Derived"/>
</dbReference>
<dbReference type="OrthoDB" id="90241at2759"/>
<dbReference type="Pfam" id="PF03221">
    <property type="entry name" value="HTH_Tnp_Tc5"/>
    <property type="match status" value="1"/>
</dbReference>
<reference evidence="3 4" key="1">
    <citation type="journal article" date="2017" name="Genome Biol. Evol.">
        <title>Phytophthora megakarya and P. palmivora, closely related causal agents of cacao black pod rot, underwent increases in genome sizes and gene numbers by different mechanisms.</title>
        <authorList>
            <person name="Ali S.S."/>
            <person name="Shao J."/>
            <person name="Lary D.J."/>
            <person name="Kronmiller B."/>
            <person name="Shen D."/>
            <person name="Strem M.D."/>
            <person name="Amoako-Attah I."/>
            <person name="Akrofi A.Y."/>
            <person name="Begoude B.A."/>
            <person name="Ten Hoopen G.M."/>
            <person name="Coulibaly K."/>
            <person name="Kebe B.I."/>
            <person name="Melnick R.L."/>
            <person name="Guiltinan M.J."/>
            <person name="Tyler B.M."/>
            <person name="Meinhardt L.W."/>
            <person name="Bailey B.A."/>
        </authorList>
    </citation>
    <scope>NUCLEOTIDE SEQUENCE [LARGE SCALE GENOMIC DNA]</scope>
    <source>
        <strain evidence="4">sbr112.9</strain>
    </source>
</reference>
<evidence type="ECO:0000313" key="3">
    <source>
        <dbReference type="EMBL" id="POM79227.1"/>
    </source>
</evidence>
<dbReference type="InterPro" id="IPR006600">
    <property type="entry name" value="HTH_CenpB_DNA-bd_dom"/>
</dbReference>
<dbReference type="GO" id="GO:0005634">
    <property type="term" value="C:nucleus"/>
    <property type="evidence" value="ECO:0007669"/>
    <property type="project" value="TreeGrafter"/>
</dbReference>
<dbReference type="AlphaFoldDB" id="A0A2P4YN42"/>
<feature type="domain" description="HTH CENPB-type" evidence="2">
    <location>
        <begin position="1"/>
        <end position="65"/>
    </location>
</feature>
<dbReference type="InterPro" id="IPR004875">
    <property type="entry name" value="DDE_SF_endonuclease_dom"/>
</dbReference>
<gene>
    <name evidence="3" type="ORF">PHPALM_3138</name>
</gene>
<dbReference type="PANTHER" id="PTHR19303">
    <property type="entry name" value="TRANSPOSON"/>
    <property type="match status" value="1"/>
</dbReference>
<evidence type="ECO:0000259" key="2">
    <source>
        <dbReference type="PROSITE" id="PS51253"/>
    </source>
</evidence>
<dbReference type="EMBL" id="NCKW01001822">
    <property type="protein sequence ID" value="POM79227.1"/>
    <property type="molecule type" value="Genomic_DNA"/>
</dbReference>
<sequence length="337" mass="37746">MEDMLYDLVVDKRLRKEKVTRDWIAHQALACHASLHADCEAPSLFAASQHWVSNFMARYSLSLRRRTNLITLSDEAVVDGAVSYTRYLRDLTPKMDKEHTVLMEEIAVYFEDARTQTIDLCGARHVVLRSTGYASMRITAILAVMASGKDKPSIEKKDGVYVTYPKRAWVDSALLKRWIDLQFSQVAISEGKLLVWDSMRGHISHEVKAECQSRGIGLCVIPGGLTPYLQAGDIAIYCSLCAPRPACGKKAGRSVHNGWESKTSRRCNCGWVDTAGVACYRERNGVKLDPAAGISTNPYDWFIARHNVYSERFLDHWSKPSGDSDDALGNVTNSHEE</sequence>
<protein>
    <recommendedName>
        <fullName evidence="2">HTH CENPB-type domain-containing protein</fullName>
    </recommendedName>
</protein>
<accession>A0A2P4YN42</accession>
<keyword evidence="4" id="KW-1185">Reference proteome</keyword>
<dbReference type="PANTHER" id="PTHR19303:SF74">
    <property type="entry name" value="POGO TRANSPOSABLE ELEMENT WITH KRAB DOMAIN"/>
    <property type="match status" value="1"/>
</dbReference>